<sequence>MVKVPKIDLPVTVPDNMPHLNTIKVWLHFFQFLCGFIALWTVVPVISAENKFYGGSQAGPNWTLFVALFTIWIPPLLIYFPWTYHRKNKFKRIGKFALKPRTNLIFTAFCTLTWASAGIAMTVHANNPDNCNIDSERAKSDGDYESAWPTQCNSAKAAAGFSWITCFLCLGTLICSVIIFWNEKQLIQRNLRDHEQNKQETLVEQEEGHATLMVEHDQEEEHAKYQVATAVTTDVAPPQHTDYYQHHPQQTPTPPPHYPPMGSTPTPPIHQHQQQQQYPPYPNEAIASTMPMSTTQNY</sequence>
<evidence type="ECO:0000313" key="8">
    <source>
        <dbReference type="EMBL" id="KAG2220601.1"/>
    </source>
</evidence>
<evidence type="ECO:0000256" key="3">
    <source>
        <dbReference type="ARBA" id="ARBA00022989"/>
    </source>
</evidence>
<evidence type="ECO:0000256" key="6">
    <source>
        <dbReference type="SAM" id="Phobius"/>
    </source>
</evidence>
<evidence type="ECO:0000256" key="4">
    <source>
        <dbReference type="ARBA" id="ARBA00023136"/>
    </source>
</evidence>
<evidence type="ECO:0000259" key="7">
    <source>
        <dbReference type="Pfam" id="PF01284"/>
    </source>
</evidence>
<reference evidence="8 9" key="1">
    <citation type="submission" date="2020-12" db="EMBL/GenBank/DDBJ databases">
        <title>Metabolic potential, ecology and presence of endohyphal bacteria is reflected in genomic diversity of Mucoromycotina.</title>
        <authorList>
            <person name="Muszewska A."/>
            <person name="Okrasinska A."/>
            <person name="Steczkiewicz K."/>
            <person name="Drgas O."/>
            <person name="Orlowska M."/>
            <person name="Perlinska-Lenart U."/>
            <person name="Aleksandrzak-Piekarczyk T."/>
            <person name="Szatraj K."/>
            <person name="Zielenkiewicz U."/>
            <person name="Pilsyk S."/>
            <person name="Malc E."/>
            <person name="Mieczkowski P."/>
            <person name="Kruszewska J.S."/>
            <person name="Biernat P."/>
            <person name="Pawlowska J."/>
        </authorList>
    </citation>
    <scope>NUCLEOTIDE SEQUENCE [LARGE SCALE GENOMIC DNA]</scope>
    <source>
        <strain evidence="8 9">CBS 142.35</strain>
    </source>
</reference>
<comment type="caution">
    <text evidence="8">The sequence shown here is derived from an EMBL/GenBank/DDBJ whole genome shotgun (WGS) entry which is preliminary data.</text>
</comment>
<evidence type="ECO:0000256" key="2">
    <source>
        <dbReference type="ARBA" id="ARBA00022692"/>
    </source>
</evidence>
<evidence type="ECO:0000256" key="1">
    <source>
        <dbReference type="ARBA" id="ARBA00004141"/>
    </source>
</evidence>
<feature type="transmembrane region" description="Helical" evidence="6">
    <location>
        <begin position="62"/>
        <end position="82"/>
    </location>
</feature>
<dbReference type="OrthoDB" id="2218151at2759"/>
<proteinExistence type="predicted"/>
<feature type="transmembrane region" description="Helical" evidence="6">
    <location>
        <begin position="103"/>
        <end position="125"/>
    </location>
</feature>
<dbReference type="Pfam" id="PF01284">
    <property type="entry name" value="MARVEL"/>
    <property type="match status" value="1"/>
</dbReference>
<accession>A0A8H7S0P4</accession>
<protein>
    <recommendedName>
        <fullName evidence="7">MARVEL domain-containing protein</fullName>
    </recommendedName>
</protein>
<feature type="compositionally biased region" description="Low complexity" evidence="5">
    <location>
        <begin position="260"/>
        <end position="278"/>
    </location>
</feature>
<keyword evidence="2 6" id="KW-0812">Transmembrane</keyword>
<organism evidence="8 9">
    <name type="scientific">Circinella minor</name>
    <dbReference type="NCBI Taxonomy" id="1195481"/>
    <lineage>
        <taxon>Eukaryota</taxon>
        <taxon>Fungi</taxon>
        <taxon>Fungi incertae sedis</taxon>
        <taxon>Mucoromycota</taxon>
        <taxon>Mucoromycotina</taxon>
        <taxon>Mucoromycetes</taxon>
        <taxon>Mucorales</taxon>
        <taxon>Lichtheimiaceae</taxon>
        <taxon>Circinella</taxon>
    </lineage>
</organism>
<feature type="domain" description="MARVEL" evidence="7">
    <location>
        <begin position="24"/>
        <end position="174"/>
    </location>
</feature>
<evidence type="ECO:0000256" key="5">
    <source>
        <dbReference type="SAM" id="MobiDB-lite"/>
    </source>
</evidence>
<dbReference type="InterPro" id="IPR008253">
    <property type="entry name" value="Marvel"/>
</dbReference>
<comment type="subcellular location">
    <subcellularLocation>
        <location evidence="1">Membrane</location>
        <topology evidence="1">Multi-pass membrane protein</topology>
    </subcellularLocation>
</comment>
<gene>
    <name evidence="8" type="ORF">INT45_002623</name>
</gene>
<feature type="transmembrane region" description="Helical" evidence="6">
    <location>
        <begin position="161"/>
        <end position="182"/>
    </location>
</feature>
<keyword evidence="4 6" id="KW-0472">Membrane</keyword>
<dbReference type="EMBL" id="JAEPRB010000135">
    <property type="protein sequence ID" value="KAG2220601.1"/>
    <property type="molecule type" value="Genomic_DNA"/>
</dbReference>
<keyword evidence="9" id="KW-1185">Reference proteome</keyword>
<dbReference type="Proteomes" id="UP000646827">
    <property type="component" value="Unassembled WGS sequence"/>
</dbReference>
<evidence type="ECO:0000313" key="9">
    <source>
        <dbReference type="Proteomes" id="UP000646827"/>
    </source>
</evidence>
<dbReference type="GO" id="GO:0016020">
    <property type="term" value="C:membrane"/>
    <property type="evidence" value="ECO:0007669"/>
    <property type="project" value="UniProtKB-SubCell"/>
</dbReference>
<feature type="transmembrane region" description="Helical" evidence="6">
    <location>
        <begin position="25"/>
        <end position="42"/>
    </location>
</feature>
<dbReference type="AlphaFoldDB" id="A0A8H7S0P4"/>
<keyword evidence="3 6" id="KW-1133">Transmembrane helix</keyword>
<name>A0A8H7S0P4_9FUNG</name>
<feature type="region of interest" description="Disordered" evidence="5">
    <location>
        <begin position="238"/>
        <end position="298"/>
    </location>
</feature>